<accession>A0A5J9TJ72</accession>
<reference evidence="2 3" key="1">
    <citation type="journal article" date="2019" name="Sci. Rep.">
        <title>A high-quality genome of Eragrostis curvula grass provides insights into Poaceae evolution and supports new strategies to enhance forage quality.</title>
        <authorList>
            <person name="Carballo J."/>
            <person name="Santos B.A.C.M."/>
            <person name="Zappacosta D."/>
            <person name="Garbus I."/>
            <person name="Selva J.P."/>
            <person name="Gallo C.A."/>
            <person name="Diaz A."/>
            <person name="Albertini E."/>
            <person name="Caccamo M."/>
            <person name="Echenique V."/>
        </authorList>
    </citation>
    <scope>NUCLEOTIDE SEQUENCE [LARGE SCALE GENOMIC DNA]</scope>
    <source>
        <strain evidence="3">cv. Victoria</strain>
        <tissue evidence="2">Leaf</tissue>
    </source>
</reference>
<keyword evidence="3" id="KW-1185">Reference proteome</keyword>
<proteinExistence type="predicted"/>
<dbReference type="AlphaFoldDB" id="A0A5J9TJ72"/>
<name>A0A5J9TJ72_9POAL</name>
<evidence type="ECO:0000313" key="2">
    <source>
        <dbReference type="EMBL" id="TVU11237.1"/>
    </source>
</evidence>
<feature type="non-terminal residue" evidence="2">
    <location>
        <position position="1"/>
    </location>
</feature>
<evidence type="ECO:0000313" key="3">
    <source>
        <dbReference type="Proteomes" id="UP000324897"/>
    </source>
</evidence>
<feature type="region of interest" description="Disordered" evidence="1">
    <location>
        <begin position="1"/>
        <end position="26"/>
    </location>
</feature>
<gene>
    <name evidence="2" type="ORF">EJB05_44810</name>
</gene>
<evidence type="ECO:0000256" key="1">
    <source>
        <dbReference type="SAM" id="MobiDB-lite"/>
    </source>
</evidence>
<organism evidence="2 3">
    <name type="scientific">Eragrostis curvula</name>
    <name type="common">weeping love grass</name>
    <dbReference type="NCBI Taxonomy" id="38414"/>
    <lineage>
        <taxon>Eukaryota</taxon>
        <taxon>Viridiplantae</taxon>
        <taxon>Streptophyta</taxon>
        <taxon>Embryophyta</taxon>
        <taxon>Tracheophyta</taxon>
        <taxon>Spermatophyta</taxon>
        <taxon>Magnoliopsida</taxon>
        <taxon>Liliopsida</taxon>
        <taxon>Poales</taxon>
        <taxon>Poaceae</taxon>
        <taxon>PACMAD clade</taxon>
        <taxon>Chloridoideae</taxon>
        <taxon>Eragrostideae</taxon>
        <taxon>Eragrostidinae</taxon>
        <taxon>Eragrostis</taxon>
    </lineage>
</organism>
<dbReference type="EMBL" id="RWGY01000039">
    <property type="protein sequence ID" value="TVU11237.1"/>
    <property type="molecule type" value="Genomic_DNA"/>
</dbReference>
<protein>
    <submittedName>
        <fullName evidence="2">Uncharacterized protein</fullName>
    </submittedName>
</protein>
<dbReference type="Proteomes" id="UP000324897">
    <property type="component" value="Chromosome 3"/>
</dbReference>
<feature type="compositionally biased region" description="Low complexity" evidence="1">
    <location>
        <begin position="7"/>
        <end position="21"/>
    </location>
</feature>
<sequence>MKRGLEAAAAVHMGGAPARRSNTTRRWRSRSRVGLWWRGASRCACCRTRRWGASSRTAAGTRRSRAWPAGCPSLRCRSGRTSPRWRGCSRSARASACARAAGDGVVEATELQRCVEAVMGDDQHAADIRARVERYVEGARQTGGGHRRELGNESQGVRPRAVTHFMDLDRRNQEDDAATRKRRDNFIVVDKNTSLILTISNTIELGMQLFLTEGEAALTWRPGI</sequence>
<comment type="caution">
    <text evidence="2">The sequence shown here is derived from an EMBL/GenBank/DDBJ whole genome shotgun (WGS) entry which is preliminary data.</text>
</comment>
<dbReference type="Gramene" id="TVU11237">
    <property type="protein sequence ID" value="TVU11237"/>
    <property type="gene ID" value="EJB05_44810"/>
</dbReference>